<accession>A0ABW2URR3</accession>
<dbReference type="EMBL" id="JBHTFQ010000011">
    <property type="protein sequence ID" value="MFC7705907.1"/>
    <property type="molecule type" value="Genomic_DNA"/>
</dbReference>
<dbReference type="GO" id="GO:0016874">
    <property type="term" value="F:ligase activity"/>
    <property type="evidence" value="ECO:0007669"/>
    <property type="project" value="UniProtKB-KW"/>
</dbReference>
<dbReference type="Gene3D" id="3.30.930.10">
    <property type="entry name" value="Bira Bifunctional Protein, Domain 2"/>
    <property type="match status" value="1"/>
</dbReference>
<dbReference type="RefSeq" id="WP_377406297.1">
    <property type="nucleotide sequence ID" value="NZ_JBHTFQ010000011.1"/>
</dbReference>
<gene>
    <name evidence="2" type="ORF">ACFQXB_17125</name>
</gene>
<comment type="caution">
    <text evidence="2">The sequence shown here is derived from an EMBL/GenBank/DDBJ whole genome shotgun (WGS) entry which is preliminary data.</text>
</comment>
<evidence type="ECO:0000259" key="1">
    <source>
        <dbReference type="Pfam" id="PF16917"/>
    </source>
</evidence>
<dbReference type="Pfam" id="PF16917">
    <property type="entry name" value="BPL_LplA_LipB_2"/>
    <property type="match status" value="1"/>
</dbReference>
<protein>
    <submittedName>
        <fullName evidence="2">Biotin/lipoate--protein ligase family protein</fullName>
    </submittedName>
</protein>
<feature type="domain" description="BPL/LPL catalytic" evidence="1">
    <location>
        <begin position="11"/>
        <end position="189"/>
    </location>
</feature>
<sequence length="239" mass="25963">MSTAEITRLTLPPPFAQHPHPKGCVLEEAVRRAPLDGAGTFIYRIDPALVSAAVVLEPEEPLATARMAFFVGMAAIADALAAHCAPERAVRFQFPDGLIYDKARLGGGRFVAPPDCGEADVPQWLVFGIELIAGRSHLTDPGHFPESTSLAEEEFDAPAAILESFASYLMLYFDRWAHQGLGAVTERYLGRIDPPMLRGTRMIEEGDLVERSPAGAVRRISLLEGLAACSWRDAQGPRL</sequence>
<dbReference type="InterPro" id="IPR004143">
    <property type="entry name" value="BPL_LPL_catalytic"/>
</dbReference>
<reference evidence="3" key="1">
    <citation type="journal article" date="2019" name="Int. J. Syst. Evol. Microbiol.">
        <title>The Global Catalogue of Microorganisms (GCM) 10K type strain sequencing project: providing services to taxonomists for standard genome sequencing and annotation.</title>
        <authorList>
            <consortium name="The Broad Institute Genomics Platform"/>
            <consortium name="The Broad Institute Genome Sequencing Center for Infectious Disease"/>
            <person name="Wu L."/>
            <person name="Ma J."/>
        </authorList>
    </citation>
    <scope>NUCLEOTIDE SEQUENCE [LARGE SCALE GENOMIC DNA]</scope>
    <source>
        <strain evidence="3">CGMCC 1.12750</strain>
    </source>
</reference>
<name>A0ABW2URR3_9RHOB</name>
<evidence type="ECO:0000313" key="3">
    <source>
        <dbReference type="Proteomes" id="UP001596516"/>
    </source>
</evidence>
<dbReference type="InterPro" id="IPR045864">
    <property type="entry name" value="aa-tRNA-synth_II/BPL/LPL"/>
</dbReference>
<evidence type="ECO:0000313" key="2">
    <source>
        <dbReference type="EMBL" id="MFC7705907.1"/>
    </source>
</evidence>
<organism evidence="2 3">
    <name type="scientific">Plastorhodobacter daqingensis</name>
    <dbReference type="NCBI Taxonomy" id="1387281"/>
    <lineage>
        <taxon>Bacteria</taxon>
        <taxon>Pseudomonadati</taxon>
        <taxon>Pseudomonadota</taxon>
        <taxon>Alphaproteobacteria</taxon>
        <taxon>Rhodobacterales</taxon>
        <taxon>Paracoccaceae</taxon>
        <taxon>Plastorhodobacter</taxon>
    </lineage>
</organism>
<keyword evidence="3" id="KW-1185">Reference proteome</keyword>
<dbReference type="SUPFAM" id="SSF55681">
    <property type="entry name" value="Class II aaRS and biotin synthetases"/>
    <property type="match status" value="1"/>
</dbReference>
<keyword evidence="2" id="KW-0436">Ligase</keyword>
<proteinExistence type="predicted"/>
<dbReference type="Proteomes" id="UP001596516">
    <property type="component" value="Unassembled WGS sequence"/>
</dbReference>